<dbReference type="InterPro" id="IPR013320">
    <property type="entry name" value="ConA-like_dom_sf"/>
</dbReference>
<dbReference type="RefSeq" id="WP_069307284.1">
    <property type="nucleotide sequence ID" value="NZ_MCRJ01000069.1"/>
</dbReference>
<evidence type="ECO:0000313" key="1">
    <source>
        <dbReference type="EMBL" id="ODN69891.1"/>
    </source>
</evidence>
<organism evidence="1 2">
    <name type="scientific">Methylobrevis pamukkalensis</name>
    <dbReference type="NCBI Taxonomy" id="1439726"/>
    <lineage>
        <taxon>Bacteria</taxon>
        <taxon>Pseudomonadati</taxon>
        <taxon>Pseudomonadota</taxon>
        <taxon>Alphaproteobacteria</taxon>
        <taxon>Hyphomicrobiales</taxon>
        <taxon>Pleomorphomonadaceae</taxon>
        <taxon>Methylobrevis</taxon>
    </lineage>
</organism>
<dbReference type="EMBL" id="MCRJ01000069">
    <property type="protein sequence ID" value="ODN69891.1"/>
    <property type="molecule type" value="Genomic_DNA"/>
</dbReference>
<proteinExistence type="predicted"/>
<comment type="caution">
    <text evidence="1">The sequence shown here is derived from an EMBL/GenBank/DDBJ whole genome shotgun (WGS) entry which is preliminary data.</text>
</comment>
<evidence type="ECO:0000313" key="2">
    <source>
        <dbReference type="Proteomes" id="UP000094622"/>
    </source>
</evidence>
<sequence length="260" mass="27171">MGFGWKLPGVSTGNTDLPLLVDYRAELLAIASLVAWHEPRTRVTLVDGDDRVTRINNLVDSTDGEWWKPQTEGSALTPLVVANVLNSQPVIRFVDGRPDALDYNGTIPTGSTAKQTRAILVNAAVTGVNQGLLASSTATGRSQLYLNTDGKAVAAIDGVVTAVSAETVTGDWALVFFQHDAVANTVSVRVNDGTVVSSSGTADVTNNEMFMGATNANGGSPLDGDVAAMWLFDDAVISNADVVDLLLGYCSAKFGLSLAA</sequence>
<accession>A0A1E3H2W9</accession>
<dbReference type="Proteomes" id="UP000094622">
    <property type="component" value="Unassembled WGS sequence"/>
</dbReference>
<gene>
    <name evidence="1" type="ORF">A6302_02773</name>
</gene>
<protein>
    <submittedName>
        <fullName evidence="1">Uncharacterized protein</fullName>
    </submittedName>
</protein>
<dbReference type="SUPFAM" id="SSF49899">
    <property type="entry name" value="Concanavalin A-like lectins/glucanases"/>
    <property type="match status" value="1"/>
</dbReference>
<name>A0A1E3H2W9_9HYPH</name>
<dbReference type="AlphaFoldDB" id="A0A1E3H2W9"/>
<keyword evidence="2" id="KW-1185">Reference proteome</keyword>
<reference evidence="1 2" key="1">
    <citation type="submission" date="2016-07" db="EMBL/GenBank/DDBJ databases">
        <title>Draft Genome Sequence of Methylobrevis pamukkalensis PK2.</title>
        <authorList>
            <person name="Vasilenko O.V."/>
            <person name="Doronina N.V."/>
            <person name="Shmareva M.N."/>
            <person name="Tarlachkov S.V."/>
            <person name="Mustakhimov I."/>
            <person name="Trotsenko Y.A."/>
        </authorList>
    </citation>
    <scope>NUCLEOTIDE SEQUENCE [LARGE SCALE GENOMIC DNA]</scope>
    <source>
        <strain evidence="1 2">PK2</strain>
    </source>
</reference>